<dbReference type="GO" id="GO:0004423">
    <property type="term" value="F:iduronate-2-sulfatase activity"/>
    <property type="evidence" value="ECO:0007669"/>
    <property type="project" value="InterPro"/>
</dbReference>
<dbReference type="Pfam" id="PF00884">
    <property type="entry name" value="Sulfatase"/>
    <property type="match status" value="1"/>
</dbReference>
<name>A6DGD4_9BACT</name>
<dbReference type="InterPro" id="IPR017850">
    <property type="entry name" value="Alkaline_phosphatase_core_sf"/>
</dbReference>
<gene>
    <name evidence="10" type="ORF">LNTAR_22714</name>
</gene>
<dbReference type="AlphaFoldDB" id="A6DGD4"/>
<feature type="chain" id="PRO_5002693910" evidence="8">
    <location>
        <begin position="18"/>
        <end position="574"/>
    </location>
</feature>
<dbReference type="PROSITE" id="PS00018">
    <property type="entry name" value="EF_HAND_1"/>
    <property type="match status" value="1"/>
</dbReference>
<evidence type="ECO:0000313" key="11">
    <source>
        <dbReference type="Proteomes" id="UP000004947"/>
    </source>
</evidence>
<organism evidence="10 11">
    <name type="scientific">Lentisphaera araneosa HTCC2155</name>
    <dbReference type="NCBI Taxonomy" id="313628"/>
    <lineage>
        <taxon>Bacteria</taxon>
        <taxon>Pseudomonadati</taxon>
        <taxon>Lentisphaerota</taxon>
        <taxon>Lentisphaeria</taxon>
        <taxon>Lentisphaerales</taxon>
        <taxon>Lentisphaeraceae</taxon>
        <taxon>Lentisphaera</taxon>
    </lineage>
</organism>
<keyword evidence="4 8" id="KW-0732">Signal</keyword>
<dbReference type="InterPro" id="IPR018247">
    <property type="entry name" value="EF_Hand_1_Ca_BS"/>
</dbReference>
<evidence type="ECO:0000256" key="8">
    <source>
        <dbReference type="SAM" id="SignalP"/>
    </source>
</evidence>
<reference evidence="10 11" key="1">
    <citation type="journal article" date="2010" name="J. Bacteriol.">
        <title>Genome sequence of Lentisphaera araneosa HTCC2155T, the type species of the order Lentisphaerales in the phylum Lentisphaerae.</title>
        <authorList>
            <person name="Thrash J.C."/>
            <person name="Cho J.C."/>
            <person name="Vergin K.L."/>
            <person name="Morris R.M."/>
            <person name="Giovannoni S.J."/>
        </authorList>
    </citation>
    <scope>NUCLEOTIDE SEQUENCE [LARGE SCALE GENOMIC DNA]</scope>
    <source>
        <strain evidence="10 11">HTCC2155</strain>
    </source>
</reference>
<keyword evidence="5" id="KW-0378">Hydrolase</keyword>
<dbReference type="Proteomes" id="UP000004947">
    <property type="component" value="Unassembled WGS sequence"/>
</dbReference>
<feature type="signal peptide" evidence="8">
    <location>
        <begin position="1"/>
        <end position="17"/>
    </location>
</feature>
<evidence type="ECO:0000256" key="5">
    <source>
        <dbReference type="ARBA" id="ARBA00022801"/>
    </source>
</evidence>
<dbReference type="PANTHER" id="PTHR45953">
    <property type="entry name" value="IDURONATE 2-SULFATASE"/>
    <property type="match status" value="1"/>
</dbReference>
<dbReference type="Gene3D" id="3.40.720.10">
    <property type="entry name" value="Alkaline Phosphatase, subunit A"/>
    <property type="match status" value="1"/>
</dbReference>
<feature type="region of interest" description="Disordered" evidence="7">
    <location>
        <begin position="523"/>
        <end position="574"/>
    </location>
</feature>
<dbReference type="GO" id="GO:0046872">
    <property type="term" value="F:metal ion binding"/>
    <property type="evidence" value="ECO:0007669"/>
    <property type="project" value="UniProtKB-KW"/>
</dbReference>
<keyword evidence="6" id="KW-0106">Calcium</keyword>
<dbReference type="RefSeq" id="WP_007276977.1">
    <property type="nucleotide sequence ID" value="NZ_ABCK01000002.1"/>
</dbReference>
<accession>A6DGD4</accession>
<dbReference type="SUPFAM" id="SSF53649">
    <property type="entry name" value="Alkaline phosphatase-like"/>
    <property type="match status" value="1"/>
</dbReference>
<feature type="domain" description="Sulfatase N-terminal" evidence="9">
    <location>
        <begin position="21"/>
        <end position="402"/>
    </location>
</feature>
<keyword evidence="3" id="KW-0479">Metal-binding</keyword>
<dbReference type="InterPro" id="IPR024607">
    <property type="entry name" value="Sulfatase_CS"/>
</dbReference>
<sequence length="574" mass="66075">MNRLPYVLLFLTCGLFAAERPNVLFIICDDLNDYVSAYESHPQVRTPHLKDFAKSAVTFKRAYSNNPVCAPSRASLFTGVYPHDSGNLFWNKWYEQKTLKHNKTIMELFRENGYNVIGTGKLLHHEQKQLYTEFKNKANYGPYWLKDGKTVAHPDVPQPFAEIGAIDGSYGSIESAISKQTKNEHWFSGDWRFIKTPFNFEGPNRDLTPDELNAKWVSERIEKLDRSGSDQAFFLSVGFVRPHTPLHVAQKYFDMFPIDQIQLPEILENDADDTHYTDLFDADKKGLMYFDLLKKSYPNWQEGIKAFTQAYLASIAAVDENIGRVIKTLDESRFKDNTIVIFTSDHGWNMGEKDYLFKNSPWEESGRVPFIVRAPQIAKAGSKAEHPVSLIDIYPSLVDLCGLEGDNRKNERGAKLGGFSIRPFLEEPKSMDWDGPKGALTMIYAGAHTGMDPDLQHWTWRTKDFRYIRYNNGMEELYDHSKDPRELTNLAKNPEYAQIKEGLKQDLISFGQFDFSKPVKSPMKKAAVKNEKSPMENKDGEYWKKNYFKNNPDADTNKDGELSWKELNDHKKAR</sequence>
<evidence type="ECO:0000256" key="3">
    <source>
        <dbReference type="ARBA" id="ARBA00022723"/>
    </source>
</evidence>
<dbReference type="GO" id="GO:0005737">
    <property type="term" value="C:cytoplasm"/>
    <property type="evidence" value="ECO:0007669"/>
    <property type="project" value="TreeGrafter"/>
</dbReference>
<evidence type="ECO:0000259" key="9">
    <source>
        <dbReference type="Pfam" id="PF00884"/>
    </source>
</evidence>
<dbReference type="InterPro" id="IPR000917">
    <property type="entry name" value="Sulfatase_N"/>
</dbReference>
<evidence type="ECO:0000256" key="4">
    <source>
        <dbReference type="ARBA" id="ARBA00022729"/>
    </source>
</evidence>
<comment type="cofactor">
    <cofactor evidence="1">
        <name>Ca(2+)</name>
        <dbReference type="ChEBI" id="CHEBI:29108"/>
    </cofactor>
</comment>
<keyword evidence="11" id="KW-1185">Reference proteome</keyword>
<feature type="compositionally biased region" description="Basic and acidic residues" evidence="7">
    <location>
        <begin position="555"/>
        <end position="574"/>
    </location>
</feature>
<feature type="compositionally biased region" description="Basic and acidic residues" evidence="7">
    <location>
        <begin position="528"/>
        <end position="544"/>
    </location>
</feature>
<dbReference type="InterPro" id="IPR035874">
    <property type="entry name" value="IDS"/>
</dbReference>
<dbReference type="eggNOG" id="COG3119">
    <property type="taxonomic scope" value="Bacteria"/>
</dbReference>
<dbReference type="PANTHER" id="PTHR45953:SF1">
    <property type="entry name" value="IDURONATE 2-SULFATASE"/>
    <property type="match status" value="1"/>
</dbReference>
<dbReference type="EMBL" id="ABCK01000002">
    <property type="protein sequence ID" value="EDM29251.1"/>
    <property type="molecule type" value="Genomic_DNA"/>
</dbReference>
<evidence type="ECO:0000256" key="7">
    <source>
        <dbReference type="SAM" id="MobiDB-lite"/>
    </source>
</evidence>
<dbReference type="CDD" id="cd16030">
    <property type="entry name" value="iduronate-2-sulfatase"/>
    <property type="match status" value="1"/>
</dbReference>
<protein>
    <submittedName>
        <fullName evidence="10">Iduronate-2-sulfatase</fullName>
    </submittedName>
</protein>
<evidence type="ECO:0000313" key="10">
    <source>
        <dbReference type="EMBL" id="EDM29251.1"/>
    </source>
</evidence>
<evidence type="ECO:0000256" key="6">
    <source>
        <dbReference type="ARBA" id="ARBA00022837"/>
    </source>
</evidence>
<evidence type="ECO:0000256" key="2">
    <source>
        <dbReference type="ARBA" id="ARBA00008779"/>
    </source>
</evidence>
<dbReference type="OrthoDB" id="9803751at2"/>
<dbReference type="PROSITE" id="PS00523">
    <property type="entry name" value="SULFATASE_1"/>
    <property type="match status" value="1"/>
</dbReference>
<comment type="similarity">
    <text evidence="2">Belongs to the sulfatase family.</text>
</comment>
<evidence type="ECO:0000256" key="1">
    <source>
        <dbReference type="ARBA" id="ARBA00001913"/>
    </source>
</evidence>
<proteinExistence type="inferred from homology"/>
<comment type="caution">
    <text evidence="10">The sequence shown here is derived from an EMBL/GenBank/DDBJ whole genome shotgun (WGS) entry which is preliminary data.</text>
</comment>